<evidence type="ECO:0000256" key="1">
    <source>
        <dbReference type="SAM" id="MobiDB-lite"/>
    </source>
</evidence>
<comment type="caution">
    <text evidence="2">The sequence shown here is derived from an EMBL/GenBank/DDBJ whole genome shotgun (WGS) entry which is preliminary data.</text>
</comment>
<keyword evidence="3" id="KW-1185">Reference proteome</keyword>
<organism evidence="2 3">
    <name type="scientific">Trichinella britovi</name>
    <name type="common">Parasitic roundworm</name>
    <dbReference type="NCBI Taxonomy" id="45882"/>
    <lineage>
        <taxon>Eukaryota</taxon>
        <taxon>Metazoa</taxon>
        <taxon>Ecdysozoa</taxon>
        <taxon>Nematoda</taxon>
        <taxon>Enoplea</taxon>
        <taxon>Dorylaimia</taxon>
        <taxon>Trichinellida</taxon>
        <taxon>Trichinellidae</taxon>
        <taxon>Trichinella</taxon>
    </lineage>
</organism>
<name>A0A0V1CC05_TRIBR</name>
<evidence type="ECO:0000313" key="3">
    <source>
        <dbReference type="Proteomes" id="UP000054653"/>
    </source>
</evidence>
<feature type="region of interest" description="Disordered" evidence="1">
    <location>
        <begin position="84"/>
        <end position="103"/>
    </location>
</feature>
<dbReference type="Proteomes" id="UP000054653">
    <property type="component" value="Unassembled WGS sequence"/>
</dbReference>
<proteinExistence type="predicted"/>
<evidence type="ECO:0000313" key="2">
    <source>
        <dbReference type="EMBL" id="KRY46841.1"/>
    </source>
</evidence>
<reference evidence="2 3" key="1">
    <citation type="submission" date="2015-01" db="EMBL/GenBank/DDBJ databases">
        <title>Evolution of Trichinella species and genotypes.</title>
        <authorList>
            <person name="Korhonen P.K."/>
            <person name="Edoardo P."/>
            <person name="Giuseppe L.R."/>
            <person name="Gasser R.B."/>
        </authorList>
    </citation>
    <scope>NUCLEOTIDE SEQUENCE [LARGE SCALE GENOMIC DNA]</scope>
    <source>
        <strain evidence="2">ISS120</strain>
    </source>
</reference>
<dbReference type="AlphaFoldDB" id="A0A0V1CC05"/>
<dbReference type="OMA" id="RSELMCH"/>
<accession>A0A0V1CC05</accession>
<sequence length="131" mass="15215">MKQLPVTTHKSPVIRPSQSIYLTLPISKPAMMQLKRYQQLVKLLLERSELMCHLKRIDMVKNGASTSGQLTEQKQIKKWMALKTTDTKGKAPAMRRAHSSRRPLFPNETRLMKSAMRRVRRSEEDLPLTFL</sequence>
<protein>
    <submittedName>
        <fullName evidence="2">Uncharacterized protein</fullName>
    </submittedName>
</protein>
<gene>
    <name evidence="2" type="ORF">T03_2808</name>
</gene>
<dbReference type="EMBL" id="JYDI01000268">
    <property type="protein sequence ID" value="KRY46841.1"/>
    <property type="molecule type" value="Genomic_DNA"/>
</dbReference>